<dbReference type="InterPro" id="IPR002328">
    <property type="entry name" value="ADH_Zn_CS"/>
</dbReference>
<gene>
    <name evidence="8" type="ORF">AWC06_04030</name>
</gene>
<protein>
    <submittedName>
        <fullName evidence="8">Alcohol dehydrogenase</fullName>
    </submittedName>
</protein>
<dbReference type="Pfam" id="PF08240">
    <property type="entry name" value="ADH_N"/>
    <property type="match status" value="1"/>
</dbReference>
<proteinExistence type="inferred from homology"/>
<dbReference type="Proteomes" id="UP000194000">
    <property type="component" value="Unassembled WGS sequence"/>
</dbReference>
<keyword evidence="9" id="KW-1185">Reference proteome</keyword>
<dbReference type="InterPro" id="IPR013149">
    <property type="entry name" value="ADH-like_C"/>
</dbReference>
<evidence type="ECO:0000256" key="1">
    <source>
        <dbReference type="ARBA" id="ARBA00001947"/>
    </source>
</evidence>
<dbReference type="GO" id="GO:0008270">
    <property type="term" value="F:zinc ion binding"/>
    <property type="evidence" value="ECO:0007669"/>
    <property type="project" value="InterPro"/>
</dbReference>
<dbReference type="OrthoDB" id="9797931at2"/>
<dbReference type="InterPro" id="IPR013154">
    <property type="entry name" value="ADH-like_N"/>
</dbReference>
<comment type="caution">
    <text evidence="8">The sequence shown here is derived from an EMBL/GenBank/DDBJ whole genome shotgun (WGS) entry which is preliminary data.</text>
</comment>
<evidence type="ECO:0000256" key="3">
    <source>
        <dbReference type="ARBA" id="ARBA00022833"/>
    </source>
</evidence>
<evidence type="ECO:0000256" key="2">
    <source>
        <dbReference type="ARBA" id="ARBA00022723"/>
    </source>
</evidence>
<dbReference type="Gene3D" id="3.40.50.720">
    <property type="entry name" value="NAD(P)-binding Rossmann-like Domain"/>
    <property type="match status" value="1"/>
</dbReference>
<reference evidence="8 9" key="1">
    <citation type="submission" date="2016-01" db="EMBL/GenBank/DDBJ databases">
        <title>The new phylogeny of the genus Mycobacterium.</title>
        <authorList>
            <person name="Tarcisio F."/>
            <person name="Conor M."/>
            <person name="Antonella G."/>
            <person name="Elisabetta G."/>
            <person name="Giulia F.S."/>
            <person name="Sara T."/>
            <person name="Anna F."/>
            <person name="Clotilde B."/>
            <person name="Roberto B."/>
            <person name="Veronica D.S."/>
            <person name="Fabio R."/>
            <person name="Monica P."/>
            <person name="Olivier J."/>
            <person name="Enrico T."/>
            <person name="Nicola S."/>
        </authorList>
    </citation>
    <scope>NUCLEOTIDE SEQUENCE [LARGE SCALE GENOMIC DNA]</scope>
    <source>
        <strain evidence="8 9">DSM 45731</strain>
    </source>
</reference>
<sequence length="366" mass="38026">MPQAVAQALVLEAPRRLVARELPLPTLGDDDALVRVVACGLCGTDHEEYTGELAGGFAFVPGHETVGVIEAIGPRAAQRWGVAAGDRVAVEVFQSCRACPACRAGEYRRCERHGLSDMYGFIPVDREPGLWGGYAEYQYLAPDSMVLPVPDDLDPIVATLFNPLGAGIRWATTVPATRPGDVVAVLGPGIRGLCAAAAAKEAGAGFVMVTGLGARDAERLALAPKFGADLAVDVSVDDPVAELTRATGGLADVVVDVTARAPAAFAQAIALARPAGTVVVAGTRGFGTSAPGFWPDMIVLKELRILGALGVDVVAYRAALDLLASGRYPFASLPRRCVGLDEAEDLLATMAGERDDVPPVHGVLTP</sequence>
<dbReference type="PANTHER" id="PTHR43401:SF2">
    <property type="entry name" value="L-THREONINE 3-DEHYDROGENASE"/>
    <property type="match status" value="1"/>
</dbReference>
<feature type="domain" description="Alcohol dehydrogenase-like N-terminal" evidence="7">
    <location>
        <begin position="28"/>
        <end position="151"/>
    </location>
</feature>
<name>A0A1X1UFH8_9MYCO</name>
<dbReference type="RefSeq" id="WP_085200233.1">
    <property type="nucleotide sequence ID" value="NZ_JACKVI010000006.1"/>
</dbReference>
<evidence type="ECO:0000259" key="6">
    <source>
        <dbReference type="Pfam" id="PF00107"/>
    </source>
</evidence>
<dbReference type="InterPro" id="IPR036291">
    <property type="entry name" value="NAD(P)-bd_dom_sf"/>
</dbReference>
<dbReference type="AlphaFoldDB" id="A0A1X1UFH8"/>
<evidence type="ECO:0000259" key="7">
    <source>
        <dbReference type="Pfam" id="PF08240"/>
    </source>
</evidence>
<evidence type="ECO:0000256" key="4">
    <source>
        <dbReference type="ARBA" id="ARBA00023002"/>
    </source>
</evidence>
<dbReference type="SUPFAM" id="SSF50129">
    <property type="entry name" value="GroES-like"/>
    <property type="match status" value="1"/>
</dbReference>
<dbReference type="EMBL" id="LQOW01000034">
    <property type="protein sequence ID" value="ORV55574.1"/>
    <property type="molecule type" value="Genomic_DNA"/>
</dbReference>
<comment type="similarity">
    <text evidence="5">Belongs to the zinc-containing alcohol dehydrogenase family.</text>
</comment>
<feature type="domain" description="Alcohol dehydrogenase-like C-terminal" evidence="6">
    <location>
        <begin position="192"/>
        <end position="324"/>
    </location>
</feature>
<dbReference type="PANTHER" id="PTHR43401">
    <property type="entry name" value="L-THREONINE 3-DEHYDROGENASE"/>
    <property type="match status" value="1"/>
</dbReference>
<organism evidence="8 9">
    <name type="scientific">Mycobacterium fragae</name>
    <dbReference type="NCBI Taxonomy" id="1260918"/>
    <lineage>
        <taxon>Bacteria</taxon>
        <taxon>Bacillati</taxon>
        <taxon>Actinomycetota</taxon>
        <taxon>Actinomycetes</taxon>
        <taxon>Mycobacteriales</taxon>
        <taxon>Mycobacteriaceae</taxon>
        <taxon>Mycobacterium</taxon>
    </lineage>
</organism>
<dbReference type="PROSITE" id="PS00059">
    <property type="entry name" value="ADH_ZINC"/>
    <property type="match status" value="1"/>
</dbReference>
<evidence type="ECO:0000313" key="8">
    <source>
        <dbReference type="EMBL" id="ORV55574.1"/>
    </source>
</evidence>
<dbReference type="InterPro" id="IPR050129">
    <property type="entry name" value="Zn_alcohol_dh"/>
</dbReference>
<comment type="cofactor">
    <cofactor evidence="1 5">
        <name>Zn(2+)</name>
        <dbReference type="ChEBI" id="CHEBI:29105"/>
    </cofactor>
</comment>
<keyword evidence="2 5" id="KW-0479">Metal-binding</keyword>
<dbReference type="SUPFAM" id="SSF51735">
    <property type="entry name" value="NAD(P)-binding Rossmann-fold domains"/>
    <property type="match status" value="1"/>
</dbReference>
<dbReference type="STRING" id="1260918.AWC06_04030"/>
<dbReference type="GO" id="GO:0016491">
    <property type="term" value="F:oxidoreductase activity"/>
    <property type="evidence" value="ECO:0007669"/>
    <property type="project" value="UniProtKB-KW"/>
</dbReference>
<evidence type="ECO:0000313" key="9">
    <source>
        <dbReference type="Proteomes" id="UP000194000"/>
    </source>
</evidence>
<dbReference type="InterPro" id="IPR011032">
    <property type="entry name" value="GroES-like_sf"/>
</dbReference>
<dbReference type="Pfam" id="PF00107">
    <property type="entry name" value="ADH_zinc_N"/>
    <property type="match status" value="1"/>
</dbReference>
<keyword evidence="4" id="KW-0560">Oxidoreductase</keyword>
<accession>A0A1X1UFH8</accession>
<dbReference type="Gene3D" id="3.90.180.10">
    <property type="entry name" value="Medium-chain alcohol dehydrogenases, catalytic domain"/>
    <property type="match status" value="1"/>
</dbReference>
<evidence type="ECO:0000256" key="5">
    <source>
        <dbReference type="RuleBase" id="RU361277"/>
    </source>
</evidence>
<keyword evidence="3 5" id="KW-0862">Zinc</keyword>